<proteinExistence type="predicted"/>
<organism evidence="1 2">
    <name type="scientific">Ascaris lumbricoides</name>
    <name type="common">Giant roundworm</name>
    <dbReference type="NCBI Taxonomy" id="6252"/>
    <lineage>
        <taxon>Eukaryota</taxon>
        <taxon>Metazoa</taxon>
        <taxon>Ecdysozoa</taxon>
        <taxon>Nematoda</taxon>
        <taxon>Chromadorea</taxon>
        <taxon>Rhabditida</taxon>
        <taxon>Spirurina</taxon>
        <taxon>Ascaridomorpha</taxon>
        <taxon>Ascaridoidea</taxon>
        <taxon>Ascarididae</taxon>
        <taxon>Ascaris</taxon>
    </lineage>
</organism>
<sequence>MADIYFEIELGTAITKSVAPPASSVVVLQKQDAYIRCVQSLSTSQLNLPYLQLGNISLPSFTFGFSAHFVSGIALPKYLKGLASQQMQKGSGERKS</sequence>
<evidence type="ECO:0000313" key="1">
    <source>
        <dbReference type="Proteomes" id="UP000036681"/>
    </source>
</evidence>
<protein>
    <submittedName>
        <fullName evidence="2">Uncharacterized protein</fullName>
    </submittedName>
</protein>
<dbReference type="AlphaFoldDB" id="A0A0M3HU53"/>
<accession>A0A0M3HU53</accession>
<dbReference type="WBParaSite" id="ALUE_0000627901-mRNA-1">
    <property type="protein sequence ID" value="ALUE_0000627901-mRNA-1"/>
    <property type="gene ID" value="ALUE_0000627901"/>
</dbReference>
<dbReference type="Proteomes" id="UP000036681">
    <property type="component" value="Unplaced"/>
</dbReference>
<name>A0A0M3HU53_ASCLU</name>
<reference evidence="2" key="1">
    <citation type="submission" date="2017-02" db="UniProtKB">
        <authorList>
            <consortium name="WormBaseParasite"/>
        </authorList>
    </citation>
    <scope>IDENTIFICATION</scope>
</reference>
<evidence type="ECO:0000313" key="2">
    <source>
        <dbReference type="WBParaSite" id="ALUE_0000627901-mRNA-1"/>
    </source>
</evidence>
<keyword evidence="1" id="KW-1185">Reference proteome</keyword>